<proteinExistence type="predicted"/>
<keyword evidence="1" id="KW-0547">Nucleotide-binding</keyword>
<dbReference type="InterPro" id="IPR003439">
    <property type="entry name" value="ABC_transporter-like_ATP-bd"/>
</dbReference>
<dbReference type="Gene3D" id="3.40.50.300">
    <property type="entry name" value="P-loop containing nucleotide triphosphate hydrolases"/>
    <property type="match status" value="1"/>
</dbReference>
<dbReference type="PROSITE" id="PS00211">
    <property type="entry name" value="ABC_TRANSPORTER_1"/>
    <property type="match status" value="1"/>
</dbReference>
<organism evidence="4 5">
    <name type="scientific">Anatilimnocola aggregata</name>
    <dbReference type="NCBI Taxonomy" id="2528021"/>
    <lineage>
        <taxon>Bacteria</taxon>
        <taxon>Pseudomonadati</taxon>
        <taxon>Planctomycetota</taxon>
        <taxon>Planctomycetia</taxon>
        <taxon>Pirellulales</taxon>
        <taxon>Pirellulaceae</taxon>
        <taxon>Anatilimnocola</taxon>
    </lineage>
</organism>
<dbReference type="OrthoDB" id="9804819at2"/>
<dbReference type="KEGG" id="aagg:ETAA8_52720"/>
<evidence type="ECO:0000313" key="5">
    <source>
        <dbReference type="Proteomes" id="UP000315017"/>
    </source>
</evidence>
<name>A0A517YIU4_9BACT</name>
<dbReference type="RefSeq" id="WP_145095155.1">
    <property type="nucleotide sequence ID" value="NZ_CP036274.1"/>
</dbReference>
<dbReference type="Pfam" id="PF00005">
    <property type="entry name" value="ABC_tran"/>
    <property type="match status" value="1"/>
</dbReference>
<dbReference type="PROSITE" id="PS50893">
    <property type="entry name" value="ABC_TRANSPORTER_2"/>
    <property type="match status" value="1"/>
</dbReference>
<evidence type="ECO:0000313" key="4">
    <source>
        <dbReference type="EMBL" id="QDU30153.1"/>
    </source>
</evidence>
<dbReference type="Proteomes" id="UP000315017">
    <property type="component" value="Chromosome"/>
</dbReference>
<dbReference type="PANTHER" id="PTHR43038">
    <property type="entry name" value="ATP-BINDING CASSETTE, SUB-FAMILY H, MEMBER 1"/>
    <property type="match status" value="1"/>
</dbReference>
<dbReference type="SUPFAM" id="SSF52540">
    <property type="entry name" value="P-loop containing nucleoside triphosphate hydrolases"/>
    <property type="match status" value="1"/>
</dbReference>
<keyword evidence="5" id="KW-1185">Reference proteome</keyword>
<feature type="domain" description="ABC transporter" evidence="3">
    <location>
        <begin position="9"/>
        <end position="238"/>
    </location>
</feature>
<evidence type="ECO:0000256" key="1">
    <source>
        <dbReference type="ARBA" id="ARBA00022741"/>
    </source>
</evidence>
<dbReference type="EMBL" id="CP036274">
    <property type="protein sequence ID" value="QDU30153.1"/>
    <property type="molecule type" value="Genomic_DNA"/>
</dbReference>
<dbReference type="InterPro" id="IPR017871">
    <property type="entry name" value="ABC_transporter-like_CS"/>
</dbReference>
<dbReference type="AlphaFoldDB" id="A0A517YIU4"/>
<gene>
    <name evidence="4" type="primary">ybhF_5</name>
    <name evidence="4" type="ORF">ETAA8_52720</name>
</gene>
<accession>A0A517YIU4</accession>
<dbReference type="GO" id="GO:0016887">
    <property type="term" value="F:ATP hydrolysis activity"/>
    <property type="evidence" value="ECO:0007669"/>
    <property type="project" value="InterPro"/>
</dbReference>
<reference evidence="4 5" key="1">
    <citation type="submission" date="2019-02" db="EMBL/GenBank/DDBJ databases">
        <title>Deep-cultivation of Planctomycetes and their phenomic and genomic characterization uncovers novel biology.</title>
        <authorList>
            <person name="Wiegand S."/>
            <person name="Jogler M."/>
            <person name="Boedeker C."/>
            <person name="Pinto D."/>
            <person name="Vollmers J."/>
            <person name="Rivas-Marin E."/>
            <person name="Kohn T."/>
            <person name="Peeters S.H."/>
            <person name="Heuer A."/>
            <person name="Rast P."/>
            <person name="Oberbeckmann S."/>
            <person name="Bunk B."/>
            <person name="Jeske O."/>
            <person name="Meyerdierks A."/>
            <person name="Storesund J.E."/>
            <person name="Kallscheuer N."/>
            <person name="Luecker S."/>
            <person name="Lage O.M."/>
            <person name="Pohl T."/>
            <person name="Merkel B.J."/>
            <person name="Hornburger P."/>
            <person name="Mueller R.-W."/>
            <person name="Bruemmer F."/>
            <person name="Labrenz M."/>
            <person name="Spormann A.M."/>
            <person name="Op den Camp H."/>
            <person name="Overmann J."/>
            <person name="Amann R."/>
            <person name="Jetten M.S.M."/>
            <person name="Mascher T."/>
            <person name="Medema M.H."/>
            <person name="Devos D.P."/>
            <person name="Kaster A.-K."/>
            <person name="Ovreas L."/>
            <person name="Rohde M."/>
            <person name="Galperin M.Y."/>
            <person name="Jogler C."/>
        </authorList>
    </citation>
    <scope>NUCLEOTIDE SEQUENCE [LARGE SCALE GENOMIC DNA]</scope>
    <source>
        <strain evidence="4 5">ETA_A8</strain>
    </source>
</reference>
<dbReference type="PANTHER" id="PTHR43038:SF3">
    <property type="entry name" value="ABC TRANSPORTER G FAMILY MEMBER 20 ISOFORM X1"/>
    <property type="match status" value="1"/>
</dbReference>
<dbReference type="GO" id="GO:0005524">
    <property type="term" value="F:ATP binding"/>
    <property type="evidence" value="ECO:0007669"/>
    <property type="project" value="UniProtKB-KW"/>
</dbReference>
<dbReference type="InterPro" id="IPR027417">
    <property type="entry name" value="P-loop_NTPase"/>
</dbReference>
<sequence>MSIPSTPVIDVRGLTLRFGSFTAVDQVDLQVYGGEVFGLLGPNGSGKTTLIRALCGLLPLAEGTATVLGRDVVKEADEVRQSIGYMSQKFSLYSDLTTQENMDFYSGIYGLRKTEAKLRQKELIELTGLGPYLDRWAGRLSGGWKQRLALVCALLHRPQLVFLDEPTAGVDPVARRELWDLLFQLAAQGITLLITTHYMDEAERCGRVGYLHLSKLLVIGSPTELKQLPEVTPAGFRRVEIVAPDIAALLHVLKTRPTVKEATIFGQSVHALVDVRDDLRDLVAPDVSIRDAGANLEDVFVTIARNRTRELAQAG</sequence>
<dbReference type="InterPro" id="IPR003593">
    <property type="entry name" value="AAA+_ATPase"/>
</dbReference>
<keyword evidence="2 4" id="KW-0067">ATP-binding</keyword>
<evidence type="ECO:0000256" key="2">
    <source>
        <dbReference type="ARBA" id="ARBA00022840"/>
    </source>
</evidence>
<protein>
    <submittedName>
        <fullName evidence="4">Putative ABC transporter ATP-binding protein YbhF</fullName>
    </submittedName>
</protein>
<dbReference type="SMART" id="SM00382">
    <property type="entry name" value="AAA"/>
    <property type="match status" value="1"/>
</dbReference>
<evidence type="ECO:0000259" key="3">
    <source>
        <dbReference type="PROSITE" id="PS50893"/>
    </source>
</evidence>